<accession>A0ABP0RB69</accession>
<evidence type="ECO:0000256" key="1">
    <source>
        <dbReference type="SAM" id="Phobius"/>
    </source>
</evidence>
<gene>
    <name evidence="2" type="ORF">SCF082_LOCUS45688</name>
</gene>
<keyword evidence="1" id="KW-0472">Membrane</keyword>
<organism evidence="2 3">
    <name type="scientific">Durusdinium trenchii</name>
    <dbReference type="NCBI Taxonomy" id="1381693"/>
    <lineage>
        <taxon>Eukaryota</taxon>
        <taxon>Sar</taxon>
        <taxon>Alveolata</taxon>
        <taxon>Dinophyceae</taxon>
        <taxon>Suessiales</taxon>
        <taxon>Symbiodiniaceae</taxon>
        <taxon>Durusdinium</taxon>
    </lineage>
</organism>
<feature type="transmembrane region" description="Helical" evidence="1">
    <location>
        <begin position="15"/>
        <end position="33"/>
    </location>
</feature>
<dbReference type="Proteomes" id="UP001642464">
    <property type="component" value="Unassembled WGS sequence"/>
</dbReference>
<keyword evidence="1" id="KW-1133">Transmembrane helix</keyword>
<sequence>MIMEKKEKLDQRRSFLFLSFGGLFQGGFQYFIWNVVFESLWPGRSRYASMCKLAATNLISDPFFFFPTFYIMKEADLSNLNFFWCQLRTRVLPPGMCRGRLTWPSRDNLCGFDKA</sequence>
<keyword evidence="3" id="KW-1185">Reference proteome</keyword>
<evidence type="ECO:0008006" key="4">
    <source>
        <dbReference type="Google" id="ProtNLM"/>
    </source>
</evidence>
<reference evidence="2 3" key="1">
    <citation type="submission" date="2024-02" db="EMBL/GenBank/DDBJ databases">
        <authorList>
            <person name="Chen Y."/>
            <person name="Shah S."/>
            <person name="Dougan E. K."/>
            <person name="Thang M."/>
            <person name="Chan C."/>
        </authorList>
    </citation>
    <scope>NUCLEOTIDE SEQUENCE [LARGE SCALE GENOMIC DNA]</scope>
</reference>
<protein>
    <recommendedName>
        <fullName evidence="4">Derlin</fullName>
    </recommendedName>
</protein>
<name>A0ABP0RB69_9DINO</name>
<evidence type="ECO:0000313" key="3">
    <source>
        <dbReference type="Proteomes" id="UP001642464"/>
    </source>
</evidence>
<comment type="caution">
    <text evidence="2">The sequence shown here is derived from an EMBL/GenBank/DDBJ whole genome shotgun (WGS) entry which is preliminary data.</text>
</comment>
<proteinExistence type="predicted"/>
<dbReference type="EMBL" id="CAXAMM010041117">
    <property type="protein sequence ID" value="CAK9097399.1"/>
    <property type="molecule type" value="Genomic_DNA"/>
</dbReference>
<keyword evidence="1" id="KW-0812">Transmembrane</keyword>
<evidence type="ECO:0000313" key="2">
    <source>
        <dbReference type="EMBL" id="CAK9097399.1"/>
    </source>
</evidence>